<dbReference type="PANTHER" id="PTHR34216:SF3">
    <property type="entry name" value="POLY-BETA-1,6-N-ACETYL-D-GLUCOSAMINE N-DEACETYLASE"/>
    <property type="match status" value="1"/>
</dbReference>
<dbReference type="Proteomes" id="UP000537130">
    <property type="component" value="Unassembled WGS sequence"/>
</dbReference>
<feature type="domain" description="NodB homology" evidence="3">
    <location>
        <begin position="105"/>
        <end position="372"/>
    </location>
</feature>
<dbReference type="Gene3D" id="3.20.20.370">
    <property type="entry name" value="Glycoside hydrolase/deacetylase"/>
    <property type="match status" value="1"/>
</dbReference>
<reference evidence="4 5" key="1">
    <citation type="submission" date="2020-08" db="EMBL/GenBank/DDBJ databases">
        <title>Genomic Encyclopedia of Type Strains, Phase III (KMG-III): the genomes of soil and plant-associated and newly described type strains.</title>
        <authorList>
            <person name="Whitman W."/>
        </authorList>
    </citation>
    <scope>NUCLEOTIDE SEQUENCE [LARGE SCALE GENOMIC DNA]</scope>
    <source>
        <strain evidence="4 5">CECT 8654</strain>
    </source>
</reference>
<proteinExistence type="predicted"/>
<evidence type="ECO:0000256" key="2">
    <source>
        <dbReference type="ARBA" id="ARBA00022729"/>
    </source>
</evidence>
<comment type="caution">
    <text evidence="4">The sequence shown here is derived from an EMBL/GenBank/DDBJ whole genome shotgun (WGS) entry which is preliminary data.</text>
</comment>
<dbReference type="InterPro" id="IPR011330">
    <property type="entry name" value="Glyco_hydro/deAcase_b/a-brl"/>
</dbReference>
<name>A0A7W4W5H4_9GAMM</name>
<dbReference type="PANTHER" id="PTHR34216">
    <property type="match status" value="1"/>
</dbReference>
<dbReference type="GO" id="GO:0005975">
    <property type="term" value="P:carbohydrate metabolic process"/>
    <property type="evidence" value="ECO:0007669"/>
    <property type="project" value="InterPro"/>
</dbReference>
<dbReference type="SUPFAM" id="SSF88713">
    <property type="entry name" value="Glycoside hydrolase/deacetylase"/>
    <property type="match status" value="1"/>
</dbReference>
<accession>A0A7W4W5H4</accession>
<dbReference type="CDD" id="cd10918">
    <property type="entry name" value="CE4_NodB_like_5s_6s"/>
    <property type="match status" value="1"/>
</dbReference>
<dbReference type="PROSITE" id="PS51677">
    <property type="entry name" value="NODB"/>
    <property type="match status" value="1"/>
</dbReference>
<dbReference type="GO" id="GO:0016810">
    <property type="term" value="F:hydrolase activity, acting on carbon-nitrogen (but not peptide) bonds"/>
    <property type="evidence" value="ECO:0007669"/>
    <property type="project" value="InterPro"/>
</dbReference>
<gene>
    <name evidence="4" type="ORF">FHR99_002094</name>
</gene>
<comment type="subcellular location">
    <subcellularLocation>
        <location evidence="1">Secreted</location>
    </subcellularLocation>
</comment>
<dbReference type="EMBL" id="JACHWY010000002">
    <property type="protein sequence ID" value="MBB3047828.1"/>
    <property type="molecule type" value="Genomic_DNA"/>
</dbReference>
<dbReference type="GO" id="GO:0005576">
    <property type="term" value="C:extracellular region"/>
    <property type="evidence" value="ECO:0007669"/>
    <property type="project" value="UniProtKB-SubCell"/>
</dbReference>
<dbReference type="InterPro" id="IPR002509">
    <property type="entry name" value="NODB_dom"/>
</dbReference>
<sequence>MTRKPGNTRPRIRRAAKSGCAAALHLTGVDQLIGKTLGMNNMPLVLGYHRVVTDFDSAAQASIEPNLISVETLKHQLEYFAQDYTFVSLDELVASLYQGSREGNKLAAVTFDDGYADVYHNAYPLLRDMNIPFTVFVVSNLIGTDQLLPHDHLYLLVSEAINTSRVDVFRAIGELQDATCQIAKELENELYASSDAFDATRRILDSLNLEGIKTLINRMESRLCLPEDRKQAFRGLSPDMLSEMLGAGVTVGSHTVSHAVLANETADNVRAEVVRSKHYLQNCLNTEIKHFAYPDGSFNALVIAEVARAGYTSAVTTCTHQDRARPELTIPRHLLWEKSSINGFNNLSTAVLSCQANGIFDPATKCSRMHFA</sequence>
<dbReference type="AlphaFoldDB" id="A0A7W4W5H4"/>
<dbReference type="RefSeq" id="WP_183410586.1">
    <property type="nucleotide sequence ID" value="NZ_JACHWY010000002.1"/>
</dbReference>
<evidence type="ECO:0000313" key="4">
    <source>
        <dbReference type="EMBL" id="MBB3047828.1"/>
    </source>
</evidence>
<protein>
    <submittedName>
        <fullName evidence="4">Peptidoglycan/xylan/chitin deacetylase (PgdA/CDA1 family)</fullName>
    </submittedName>
</protein>
<evidence type="ECO:0000259" key="3">
    <source>
        <dbReference type="PROSITE" id="PS51677"/>
    </source>
</evidence>
<organism evidence="4 5">
    <name type="scientific">Litorivivens lipolytica</name>
    <dbReference type="NCBI Taxonomy" id="1524264"/>
    <lineage>
        <taxon>Bacteria</taxon>
        <taxon>Pseudomonadati</taxon>
        <taxon>Pseudomonadota</taxon>
        <taxon>Gammaproteobacteria</taxon>
        <taxon>Litorivivens</taxon>
    </lineage>
</organism>
<keyword evidence="5" id="KW-1185">Reference proteome</keyword>
<dbReference type="Pfam" id="PF01522">
    <property type="entry name" value="Polysacc_deac_1"/>
    <property type="match status" value="2"/>
</dbReference>
<dbReference type="InterPro" id="IPR051398">
    <property type="entry name" value="Polysacch_Deacetylase"/>
</dbReference>
<keyword evidence="2" id="KW-0732">Signal</keyword>
<evidence type="ECO:0000313" key="5">
    <source>
        <dbReference type="Proteomes" id="UP000537130"/>
    </source>
</evidence>
<evidence type="ECO:0000256" key="1">
    <source>
        <dbReference type="ARBA" id="ARBA00004613"/>
    </source>
</evidence>